<keyword evidence="2" id="KW-1185">Reference proteome</keyword>
<evidence type="ECO:0000313" key="1">
    <source>
        <dbReference type="EMBL" id="KAI8566847.1"/>
    </source>
</evidence>
<proteinExistence type="predicted"/>
<reference evidence="1" key="1">
    <citation type="submission" date="2022-02" db="EMBL/GenBank/DDBJ databases">
        <title>Plant Genome Project.</title>
        <authorList>
            <person name="Zhang R.-G."/>
        </authorList>
    </citation>
    <scope>NUCLEOTIDE SEQUENCE</scope>
    <source>
        <strain evidence="1">AT1</strain>
    </source>
</reference>
<protein>
    <submittedName>
        <fullName evidence="1">Uncharacterized protein</fullName>
    </submittedName>
</protein>
<accession>A0ACC0PQ53</accession>
<organism evidence="1 2">
    <name type="scientific">Rhododendron molle</name>
    <name type="common">Chinese azalea</name>
    <name type="synonym">Azalea mollis</name>
    <dbReference type="NCBI Taxonomy" id="49168"/>
    <lineage>
        <taxon>Eukaryota</taxon>
        <taxon>Viridiplantae</taxon>
        <taxon>Streptophyta</taxon>
        <taxon>Embryophyta</taxon>
        <taxon>Tracheophyta</taxon>
        <taxon>Spermatophyta</taxon>
        <taxon>Magnoliopsida</taxon>
        <taxon>eudicotyledons</taxon>
        <taxon>Gunneridae</taxon>
        <taxon>Pentapetalae</taxon>
        <taxon>asterids</taxon>
        <taxon>Ericales</taxon>
        <taxon>Ericaceae</taxon>
        <taxon>Ericoideae</taxon>
        <taxon>Rhodoreae</taxon>
        <taxon>Rhododendron</taxon>
    </lineage>
</organism>
<evidence type="ECO:0000313" key="2">
    <source>
        <dbReference type="Proteomes" id="UP001062846"/>
    </source>
</evidence>
<sequence>MQGFNYPSGVHRMDDTERPRFLMDLLVDPNNWEGDTVVRKFDEWKAKKGQTRFVYAGGQLVRLDTNNL</sequence>
<name>A0ACC0PQ53_RHOML</name>
<dbReference type="Proteomes" id="UP001062846">
    <property type="component" value="Chromosome 2"/>
</dbReference>
<gene>
    <name evidence="1" type="ORF">RHMOL_Rhmol02G0073900</name>
</gene>
<dbReference type="EMBL" id="CM046389">
    <property type="protein sequence ID" value="KAI8566847.1"/>
    <property type="molecule type" value="Genomic_DNA"/>
</dbReference>
<comment type="caution">
    <text evidence="1">The sequence shown here is derived from an EMBL/GenBank/DDBJ whole genome shotgun (WGS) entry which is preliminary data.</text>
</comment>